<dbReference type="Proteomes" id="UP000186313">
    <property type="component" value="Unassembled WGS sequence"/>
</dbReference>
<dbReference type="AlphaFoldDB" id="A0A1Q9HR77"/>
<organism evidence="1 2">
    <name type="scientific">Vibrio panuliri</name>
    <dbReference type="NCBI Taxonomy" id="1381081"/>
    <lineage>
        <taxon>Bacteria</taxon>
        <taxon>Pseudomonadati</taxon>
        <taxon>Pseudomonadota</taxon>
        <taxon>Gammaproteobacteria</taxon>
        <taxon>Vibrionales</taxon>
        <taxon>Vibrionaceae</taxon>
        <taxon>Vibrio</taxon>
    </lineage>
</organism>
<sequence>MALISDDIVNAVITKQLDNLYPRIVVLDTYSTQSRYAFIMMRLFKALFDVIENDDCIEIYKVDYQLESALPTLHLISSSNVDDKLLEALFDEFTPLLRRVAAGKRLDSHPLNCE</sequence>
<accession>A0A1Q9HR77</accession>
<reference evidence="1 2" key="1">
    <citation type="submission" date="2016-09" db="EMBL/GenBank/DDBJ databases">
        <title>Genomic Taxonomy of the Vibrionaceae.</title>
        <authorList>
            <person name="Gonzalez-Castillo A."/>
            <person name="Gomez-Gil B."/>
            <person name="Enciso-Ibarra K."/>
        </authorList>
    </citation>
    <scope>NUCLEOTIDE SEQUENCE [LARGE SCALE GENOMIC DNA]</scope>
    <source>
        <strain evidence="1 2">CAIM 703</strain>
    </source>
</reference>
<dbReference type="RefSeq" id="WP_075706025.1">
    <property type="nucleotide sequence ID" value="NZ_MJMJ01000001.1"/>
</dbReference>
<proteinExistence type="predicted"/>
<dbReference type="EMBL" id="MJMJ01000001">
    <property type="protein sequence ID" value="OLQ93387.1"/>
    <property type="molecule type" value="Genomic_DNA"/>
</dbReference>
<protein>
    <submittedName>
        <fullName evidence="1">Uncharacterized protein</fullName>
    </submittedName>
</protein>
<gene>
    <name evidence="1" type="ORF">BIY22_02525</name>
</gene>
<dbReference type="OrthoDB" id="5888285at2"/>
<comment type="caution">
    <text evidence="1">The sequence shown here is derived from an EMBL/GenBank/DDBJ whole genome shotgun (WGS) entry which is preliminary data.</text>
</comment>
<evidence type="ECO:0000313" key="1">
    <source>
        <dbReference type="EMBL" id="OLQ93387.1"/>
    </source>
</evidence>
<evidence type="ECO:0000313" key="2">
    <source>
        <dbReference type="Proteomes" id="UP000186313"/>
    </source>
</evidence>
<name>A0A1Q9HR77_9VIBR</name>